<comment type="caution">
    <text evidence="8">The sequence shown here is derived from an EMBL/GenBank/DDBJ whole genome shotgun (WGS) entry which is preliminary data.</text>
</comment>
<protein>
    <recommendedName>
        <fullName evidence="7">TPX2 C-terminal domain-containing protein</fullName>
    </recommendedName>
</protein>
<evidence type="ECO:0000313" key="8">
    <source>
        <dbReference type="EMBL" id="KAK2589018.1"/>
    </source>
</evidence>
<evidence type="ECO:0000256" key="4">
    <source>
        <dbReference type="ARBA" id="ARBA00023212"/>
    </source>
</evidence>
<evidence type="ECO:0000256" key="2">
    <source>
        <dbReference type="ARBA" id="ARBA00005885"/>
    </source>
</evidence>
<dbReference type="Proteomes" id="UP001258017">
    <property type="component" value="Unassembled WGS sequence"/>
</dbReference>
<accession>A0AAD9S0J0</accession>
<dbReference type="InterPro" id="IPR027329">
    <property type="entry name" value="TPX2_C"/>
</dbReference>
<sequence>METRTPISYQIYKSRPTNRQLWPQNKIRDDWFQNWINHDNKTTDPWDNIESPQFINFFDDMPEISDKFFETKEEDKLLKHSAKAQTLPRTNDHNTLIELLDNFSLAKENKQPLEEKIIKDNEYQEKGQNLSKLCIETKHGITNEEKKNTSRKCHTIAKPFNFNLLNDKHRQERKDECIKNACTFTFNEDKKSRLFRAQPVPKFIKMSAPSKSGCTSRYMKSERLDSKNTNDKSLKNSTEIWKKAPFIPRPPKRMLKIPKTPPLLTASRAEERKEFEESLRRKEKEEEMLKSLAAIAEKKREKEEIIRLRKEIVHKAQPIRKYKSSLPHVEKRPLTEPLTPFNHKRRRCT</sequence>
<evidence type="ECO:0000256" key="6">
    <source>
        <dbReference type="SAM" id="MobiDB-lite"/>
    </source>
</evidence>
<evidence type="ECO:0000259" key="7">
    <source>
        <dbReference type="Pfam" id="PF06886"/>
    </source>
</evidence>
<reference evidence="8" key="1">
    <citation type="submission" date="2021-08" db="EMBL/GenBank/DDBJ databases">
        <authorList>
            <person name="Misof B."/>
            <person name="Oliver O."/>
            <person name="Podsiadlowski L."/>
            <person name="Donath A."/>
            <person name="Peters R."/>
            <person name="Mayer C."/>
            <person name="Rust J."/>
            <person name="Gunkel S."/>
            <person name="Lesny P."/>
            <person name="Martin S."/>
            <person name="Oeyen J.P."/>
            <person name="Petersen M."/>
            <person name="Panagiotis P."/>
            <person name="Wilbrandt J."/>
            <person name="Tanja T."/>
        </authorList>
    </citation>
    <scope>NUCLEOTIDE SEQUENCE</scope>
    <source>
        <strain evidence="8">GBR_01_08_01A</strain>
        <tissue evidence="8">Thorax + abdomen</tissue>
    </source>
</reference>
<organism evidence="8 9">
    <name type="scientific">Odynerus spinipes</name>
    <dbReference type="NCBI Taxonomy" id="1348599"/>
    <lineage>
        <taxon>Eukaryota</taxon>
        <taxon>Metazoa</taxon>
        <taxon>Ecdysozoa</taxon>
        <taxon>Arthropoda</taxon>
        <taxon>Hexapoda</taxon>
        <taxon>Insecta</taxon>
        <taxon>Pterygota</taxon>
        <taxon>Neoptera</taxon>
        <taxon>Endopterygota</taxon>
        <taxon>Hymenoptera</taxon>
        <taxon>Apocrita</taxon>
        <taxon>Aculeata</taxon>
        <taxon>Vespoidea</taxon>
        <taxon>Vespidae</taxon>
        <taxon>Eumeninae</taxon>
        <taxon>Odynerus</taxon>
    </lineage>
</organism>
<evidence type="ECO:0000313" key="9">
    <source>
        <dbReference type="Proteomes" id="UP001258017"/>
    </source>
</evidence>
<gene>
    <name evidence="8" type="ORF">KPH14_001861</name>
</gene>
<comment type="similarity">
    <text evidence="2">Belongs to the TPX2 family.</text>
</comment>
<reference evidence="8" key="2">
    <citation type="journal article" date="2023" name="Commun. Biol.">
        <title>Intrasexual cuticular hydrocarbon dimorphism in a wasp sheds light on hydrocarbon biosynthesis genes in Hymenoptera.</title>
        <authorList>
            <person name="Moris V.C."/>
            <person name="Podsiadlowski L."/>
            <person name="Martin S."/>
            <person name="Oeyen J.P."/>
            <person name="Donath A."/>
            <person name="Petersen M."/>
            <person name="Wilbrandt J."/>
            <person name="Misof B."/>
            <person name="Liedtke D."/>
            <person name="Thamm M."/>
            <person name="Scheiner R."/>
            <person name="Schmitt T."/>
            <person name="Niehuis O."/>
        </authorList>
    </citation>
    <scope>NUCLEOTIDE SEQUENCE</scope>
    <source>
        <strain evidence="8">GBR_01_08_01A</strain>
    </source>
</reference>
<keyword evidence="4" id="KW-0206">Cytoskeleton</keyword>
<dbReference type="GO" id="GO:0005856">
    <property type="term" value="C:cytoskeleton"/>
    <property type="evidence" value="ECO:0007669"/>
    <property type="project" value="UniProtKB-SubCell"/>
</dbReference>
<dbReference type="Pfam" id="PF06886">
    <property type="entry name" value="TPX2"/>
    <property type="match status" value="1"/>
</dbReference>
<keyword evidence="3" id="KW-0963">Cytoplasm</keyword>
<comment type="subcellular location">
    <subcellularLocation>
        <location evidence="1">Cytoplasm</location>
        <location evidence="1">Cytoskeleton</location>
    </subcellularLocation>
</comment>
<feature type="region of interest" description="Disordered" evidence="6">
    <location>
        <begin position="323"/>
        <end position="349"/>
    </location>
</feature>
<evidence type="ECO:0000256" key="1">
    <source>
        <dbReference type="ARBA" id="ARBA00004245"/>
    </source>
</evidence>
<dbReference type="AlphaFoldDB" id="A0AAD9S0J0"/>
<keyword evidence="5" id="KW-0175">Coiled coil</keyword>
<keyword evidence="9" id="KW-1185">Reference proteome</keyword>
<proteinExistence type="inferred from homology"/>
<evidence type="ECO:0000256" key="3">
    <source>
        <dbReference type="ARBA" id="ARBA00022490"/>
    </source>
</evidence>
<feature type="coiled-coil region" evidence="5">
    <location>
        <begin position="266"/>
        <end position="302"/>
    </location>
</feature>
<name>A0AAD9S0J0_9HYME</name>
<dbReference type="EMBL" id="JAIFRP010000002">
    <property type="protein sequence ID" value="KAK2589018.1"/>
    <property type="molecule type" value="Genomic_DNA"/>
</dbReference>
<evidence type="ECO:0000256" key="5">
    <source>
        <dbReference type="SAM" id="Coils"/>
    </source>
</evidence>
<feature type="domain" description="TPX2 C-terminal" evidence="7">
    <location>
        <begin position="263"/>
        <end position="336"/>
    </location>
</feature>